<organism evidence="2">
    <name type="scientific">Physcomitrium patens</name>
    <name type="common">Spreading-leaved earth moss</name>
    <name type="synonym">Physcomitrella patens</name>
    <dbReference type="NCBI Taxonomy" id="3218"/>
    <lineage>
        <taxon>Eukaryota</taxon>
        <taxon>Viridiplantae</taxon>
        <taxon>Streptophyta</taxon>
        <taxon>Embryophyta</taxon>
        <taxon>Bryophyta</taxon>
        <taxon>Bryophytina</taxon>
        <taxon>Bryopsida</taxon>
        <taxon>Funariidae</taxon>
        <taxon>Funariales</taxon>
        <taxon>Funariaceae</taxon>
        <taxon>Physcomitrium</taxon>
    </lineage>
</organism>
<accession>A0A2K1IDZ9</accession>
<sequence>MPQYKPGVAVGSGSNLALGMEYGGYTTTLSGYASSPAVTAGNISGYEDVYTSHYKDSALYIPRQHGDSVTVWIEAAMLRGMELLGTIQTSYYYNLAGQDRASTEPSDPSTALEHGRWRWEQPCETGKPKGYGFYEFSVEKTALSARRNLPGHEINGHQL</sequence>
<dbReference type="PaxDb" id="3218-PP1S88_100V6.1"/>
<dbReference type="SUPFAM" id="SSF54928">
    <property type="entry name" value="RNA-binding domain, RBD"/>
    <property type="match status" value="1"/>
</dbReference>
<dbReference type="InterPro" id="IPR012677">
    <property type="entry name" value="Nucleotide-bd_a/b_plait_sf"/>
</dbReference>
<dbReference type="Proteomes" id="UP000006727">
    <property type="component" value="Chromosome 25"/>
</dbReference>
<evidence type="ECO:0000313" key="3">
    <source>
        <dbReference type="EnsemblPlants" id="Pp3c25_6210V3.1"/>
    </source>
</evidence>
<gene>
    <name evidence="2" type="ORF">PHYPA_029658</name>
</gene>
<dbReference type="PANTHER" id="PTHR46775:SF1">
    <property type="entry name" value="FLOCCULATION PROTEIN (DUF1296)"/>
    <property type="match status" value="1"/>
</dbReference>
<dbReference type="EMBL" id="ABEU02000025">
    <property type="protein sequence ID" value="PNR27506.1"/>
    <property type="molecule type" value="Genomic_DNA"/>
</dbReference>
<feature type="domain" description="RRM" evidence="1">
    <location>
        <begin position="124"/>
        <end position="159"/>
    </location>
</feature>
<dbReference type="Pfam" id="PF00076">
    <property type="entry name" value="RRM_1"/>
    <property type="match status" value="1"/>
</dbReference>
<dbReference type="InterPro" id="IPR044277">
    <property type="entry name" value="GIP1"/>
</dbReference>
<dbReference type="GO" id="GO:0003723">
    <property type="term" value="F:RNA binding"/>
    <property type="evidence" value="ECO:0007669"/>
    <property type="project" value="InterPro"/>
</dbReference>
<dbReference type="PANTHER" id="PTHR46775">
    <property type="entry name" value="FLOCCULATION PROTEIN (DUF1296)"/>
    <property type="match status" value="1"/>
</dbReference>
<evidence type="ECO:0000259" key="1">
    <source>
        <dbReference type="Pfam" id="PF00076"/>
    </source>
</evidence>
<dbReference type="EnsemblPlants" id="Pp3c25_6210V3.1">
    <property type="protein sequence ID" value="Pp3c25_6210V3.1"/>
    <property type="gene ID" value="Pp3c25_6210"/>
</dbReference>
<dbReference type="Gramene" id="Pp3c25_6210V3.1">
    <property type="protein sequence ID" value="Pp3c25_6210V3.1"/>
    <property type="gene ID" value="Pp3c25_6210"/>
</dbReference>
<dbReference type="STRING" id="3218.A0A2K1IDZ9"/>
<protein>
    <recommendedName>
        <fullName evidence="1">RRM domain-containing protein</fullName>
    </recommendedName>
</protein>
<dbReference type="AlphaFoldDB" id="A0A2K1IDZ9"/>
<evidence type="ECO:0000313" key="2">
    <source>
        <dbReference type="EMBL" id="PNR27506.1"/>
    </source>
</evidence>
<evidence type="ECO:0000313" key="4">
    <source>
        <dbReference type="Proteomes" id="UP000006727"/>
    </source>
</evidence>
<dbReference type="Gene3D" id="3.30.70.330">
    <property type="match status" value="1"/>
</dbReference>
<reference evidence="2 4" key="2">
    <citation type="journal article" date="2018" name="Plant J.">
        <title>The Physcomitrella patens chromosome-scale assembly reveals moss genome structure and evolution.</title>
        <authorList>
            <person name="Lang D."/>
            <person name="Ullrich K.K."/>
            <person name="Murat F."/>
            <person name="Fuchs J."/>
            <person name="Jenkins J."/>
            <person name="Haas F.B."/>
            <person name="Piednoel M."/>
            <person name="Gundlach H."/>
            <person name="Van Bel M."/>
            <person name="Meyberg R."/>
            <person name="Vives C."/>
            <person name="Morata J."/>
            <person name="Symeonidi A."/>
            <person name="Hiss M."/>
            <person name="Muchero W."/>
            <person name="Kamisugi Y."/>
            <person name="Saleh O."/>
            <person name="Blanc G."/>
            <person name="Decker E.L."/>
            <person name="van Gessel N."/>
            <person name="Grimwood J."/>
            <person name="Hayes R.D."/>
            <person name="Graham S.W."/>
            <person name="Gunter L.E."/>
            <person name="McDaniel S.F."/>
            <person name="Hoernstein S.N.W."/>
            <person name="Larsson A."/>
            <person name="Li F.W."/>
            <person name="Perroud P.F."/>
            <person name="Phillips J."/>
            <person name="Ranjan P."/>
            <person name="Rokshar D.S."/>
            <person name="Rothfels C.J."/>
            <person name="Schneider L."/>
            <person name="Shu S."/>
            <person name="Stevenson D.W."/>
            <person name="Thummler F."/>
            <person name="Tillich M."/>
            <person name="Villarreal Aguilar J.C."/>
            <person name="Widiez T."/>
            <person name="Wong G.K."/>
            <person name="Wymore A."/>
            <person name="Zhang Y."/>
            <person name="Zimmer A.D."/>
            <person name="Quatrano R.S."/>
            <person name="Mayer K.F.X."/>
            <person name="Goodstein D."/>
            <person name="Casacuberta J.M."/>
            <person name="Vandepoele K."/>
            <person name="Reski R."/>
            <person name="Cuming A.C."/>
            <person name="Tuskan G.A."/>
            <person name="Maumus F."/>
            <person name="Salse J."/>
            <person name="Schmutz J."/>
            <person name="Rensing S.A."/>
        </authorList>
    </citation>
    <scope>NUCLEOTIDE SEQUENCE [LARGE SCALE GENOMIC DNA]</scope>
    <source>
        <strain evidence="3 4">cv. Gransden 2004</strain>
    </source>
</reference>
<keyword evidence="4" id="KW-1185">Reference proteome</keyword>
<reference evidence="3" key="3">
    <citation type="submission" date="2020-12" db="UniProtKB">
        <authorList>
            <consortium name="EnsemblPlants"/>
        </authorList>
    </citation>
    <scope>IDENTIFICATION</scope>
</reference>
<dbReference type="InParanoid" id="A0A2K1IDZ9"/>
<reference evidence="2 4" key="1">
    <citation type="journal article" date="2008" name="Science">
        <title>The Physcomitrella genome reveals evolutionary insights into the conquest of land by plants.</title>
        <authorList>
            <person name="Rensing S."/>
            <person name="Lang D."/>
            <person name="Zimmer A."/>
            <person name="Terry A."/>
            <person name="Salamov A."/>
            <person name="Shapiro H."/>
            <person name="Nishiyama T."/>
            <person name="Perroud P.-F."/>
            <person name="Lindquist E."/>
            <person name="Kamisugi Y."/>
            <person name="Tanahashi T."/>
            <person name="Sakakibara K."/>
            <person name="Fujita T."/>
            <person name="Oishi K."/>
            <person name="Shin-I T."/>
            <person name="Kuroki Y."/>
            <person name="Toyoda A."/>
            <person name="Suzuki Y."/>
            <person name="Hashimoto A."/>
            <person name="Yamaguchi K."/>
            <person name="Sugano A."/>
            <person name="Kohara Y."/>
            <person name="Fujiyama A."/>
            <person name="Anterola A."/>
            <person name="Aoki S."/>
            <person name="Ashton N."/>
            <person name="Barbazuk W.B."/>
            <person name="Barker E."/>
            <person name="Bennetzen J."/>
            <person name="Bezanilla M."/>
            <person name="Blankenship R."/>
            <person name="Cho S.H."/>
            <person name="Dutcher S."/>
            <person name="Estelle M."/>
            <person name="Fawcett J.A."/>
            <person name="Gundlach H."/>
            <person name="Hanada K."/>
            <person name="Heyl A."/>
            <person name="Hicks K.A."/>
            <person name="Hugh J."/>
            <person name="Lohr M."/>
            <person name="Mayer K."/>
            <person name="Melkozernov A."/>
            <person name="Murata T."/>
            <person name="Nelson D."/>
            <person name="Pils B."/>
            <person name="Prigge M."/>
            <person name="Reiss B."/>
            <person name="Renner T."/>
            <person name="Rombauts S."/>
            <person name="Rushton P."/>
            <person name="Sanderfoot A."/>
            <person name="Schween G."/>
            <person name="Shiu S.-H."/>
            <person name="Stueber K."/>
            <person name="Theodoulou F.L."/>
            <person name="Tu H."/>
            <person name="Van de Peer Y."/>
            <person name="Verrier P.J."/>
            <person name="Waters E."/>
            <person name="Wood A."/>
            <person name="Yang L."/>
            <person name="Cove D."/>
            <person name="Cuming A."/>
            <person name="Hasebe M."/>
            <person name="Lucas S."/>
            <person name="Mishler D.B."/>
            <person name="Reski R."/>
            <person name="Grigoriev I."/>
            <person name="Quatrano R.S."/>
            <person name="Boore J.L."/>
        </authorList>
    </citation>
    <scope>NUCLEOTIDE SEQUENCE [LARGE SCALE GENOMIC DNA]</scope>
    <source>
        <strain evidence="3 4">cv. Gransden 2004</strain>
    </source>
</reference>
<name>A0A2K1IDZ9_PHYPA</name>
<dbReference type="InterPro" id="IPR035979">
    <property type="entry name" value="RBD_domain_sf"/>
</dbReference>
<proteinExistence type="predicted"/>
<dbReference type="InterPro" id="IPR000504">
    <property type="entry name" value="RRM_dom"/>
</dbReference>